<dbReference type="OrthoDB" id="4504314at2759"/>
<protein>
    <submittedName>
        <fullName evidence="1">Uncharacterized protein</fullName>
    </submittedName>
</protein>
<accession>F8MPA0</accession>
<feature type="non-terminal residue" evidence="1">
    <location>
        <position position="1"/>
    </location>
</feature>
<dbReference type="KEGG" id="nte:NEUTE1DRAFT45500"/>
<proteinExistence type="predicted"/>
<dbReference type="VEuPathDB" id="FungiDB:NEUTE1DRAFT_45500"/>
<dbReference type="EMBL" id="GL891305">
    <property type="protein sequence ID" value="EGO56265.1"/>
    <property type="molecule type" value="Genomic_DNA"/>
</dbReference>
<organism evidence="1 2">
    <name type="scientific">Neurospora tetrasperma (strain FGSC 2508 / ATCC MYA-4615 / P0657)</name>
    <dbReference type="NCBI Taxonomy" id="510951"/>
    <lineage>
        <taxon>Eukaryota</taxon>
        <taxon>Fungi</taxon>
        <taxon>Dikarya</taxon>
        <taxon>Ascomycota</taxon>
        <taxon>Pezizomycotina</taxon>
        <taxon>Sordariomycetes</taxon>
        <taxon>Sordariomycetidae</taxon>
        <taxon>Sordariales</taxon>
        <taxon>Sordariaceae</taxon>
        <taxon>Neurospora</taxon>
    </lineage>
</organism>
<keyword evidence="2" id="KW-1185">Reference proteome</keyword>
<dbReference type="RefSeq" id="XP_009851645.1">
    <property type="nucleotide sequence ID" value="XM_009853343.1"/>
</dbReference>
<dbReference type="HOGENOM" id="CLU_2102723_0_0_1"/>
<sequence>KKEKKRTYNTRDSLVVTDPTTSLALTGLSMGERTGSRVFQWVWSYVLEVRCTLLYVCHKPSCARDSWMDTRRLIASVVVMVVTDAGHWVSSSSSTSTIDNPRSYNLDIDETKMRIT</sequence>
<evidence type="ECO:0000313" key="2">
    <source>
        <dbReference type="Proteomes" id="UP000008065"/>
    </source>
</evidence>
<gene>
    <name evidence="1" type="ORF">NEUTE1DRAFT_45500</name>
</gene>
<dbReference type="GeneID" id="20827997"/>
<evidence type="ECO:0000313" key="1">
    <source>
        <dbReference type="EMBL" id="EGO56265.1"/>
    </source>
</evidence>
<dbReference type="Proteomes" id="UP000008065">
    <property type="component" value="Unassembled WGS sequence"/>
</dbReference>
<name>F8MPA0_NEUT8</name>
<reference evidence="2" key="1">
    <citation type="journal article" date="2011" name="Genetics">
        <title>Massive changes in genome architecture accompany the transition to self-fertility in the filamentous fungus Neurospora tetrasperma.</title>
        <authorList>
            <person name="Ellison C.E."/>
            <person name="Stajich J.E."/>
            <person name="Jacobson D.J."/>
            <person name="Natvig D.O."/>
            <person name="Lapidus A."/>
            <person name="Foster B."/>
            <person name="Aerts A."/>
            <person name="Riley R."/>
            <person name="Lindquist E.A."/>
            <person name="Grigoriev I.V."/>
            <person name="Taylor J.W."/>
        </authorList>
    </citation>
    <scope>NUCLEOTIDE SEQUENCE [LARGE SCALE GENOMIC DNA]</scope>
    <source>
        <strain evidence="2">FGSC 2508 / P0657</strain>
    </source>
</reference>
<dbReference type="AlphaFoldDB" id="F8MPA0"/>